<dbReference type="PANTHER" id="PTHR43798:SF31">
    <property type="entry name" value="AB HYDROLASE SUPERFAMILY PROTEIN YCLE"/>
    <property type="match status" value="1"/>
</dbReference>
<dbReference type="InParanoid" id="A0A0U5JBB6"/>
<keyword evidence="1" id="KW-0378">Hydrolase</keyword>
<dbReference type="GO" id="GO:0016020">
    <property type="term" value="C:membrane"/>
    <property type="evidence" value="ECO:0007669"/>
    <property type="project" value="TreeGrafter"/>
</dbReference>
<dbReference type="STRING" id="389348.PNK_0478"/>
<name>A0A0U5JBB6_9BACT</name>
<protein>
    <recommendedName>
        <fullName evidence="2">AB hydrolase-1 domain-containing protein</fullName>
    </recommendedName>
</protein>
<dbReference type="EMBL" id="LN879502">
    <property type="protein sequence ID" value="CUI16106.1"/>
    <property type="molecule type" value="Genomic_DNA"/>
</dbReference>
<accession>A0A0U5JBB6</accession>
<dbReference type="Proteomes" id="UP000069902">
    <property type="component" value="Chromosome cPNK"/>
</dbReference>
<dbReference type="FunCoup" id="A0A0U5JBB6">
    <property type="interactions" value="18"/>
</dbReference>
<dbReference type="PANTHER" id="PTHR43798">
    <property type="entry name" value="MONOACYLGLYCEROL LIPASE"/>
    <property type="match status" value="1"/>
</dbReference>
<dbReference type="KEGG" id="pnl:PNK_0478"/>
<feature type="domain" description="AB hydrolase-1" evidence="2">
    <location>
        <begin position="31"/>
        <end position="251"/>
    </location>
</feature>
<proteinExistence type="predicted"/>
<dbReference type="InterPro" id="IPR029058">
    <property type="entry name" value="AB_hydrolase_fold"/>
</dbReference>
<keyword evidence="4" id="KW-1185">Reference proteome</keyword>
<evidence type="ECO:0000259" key="2">
    <source>
        <dbReference type="Pfam" id="PF00561"/>
    </source>
</evidence>
<dbReference type="Pfam" id="PF00561">
    <property type="entry name" value="Abhydrolase_1"/>
    <property type="match status" value="1"/>
</dbReference>
<evidence type="ECO:0000313" key="4">
    <source>
        <dbReference type="Proteomes" id="UP000069902"/>
    </source>
</evidence>
<evidence type="ECO:0000256" key="1">
    <source>
        <dbReference type="ARBA" id="ARBA00022801"/>
    </source>
</evidence>
<dbReference type="SUPFAM" id="SSF53474">
    <property type="entry name" value="alpha/beta-Hydrolases"/>
    <property type="match status" value="1"/>
</dbReference>
<dbReference type="Gene3D" id="3.40.50.1820">
    <property type="entry name" value="alpha/beta hydrolase"/>
    <property type="match status" value="1"/>
</dbReference>
<organism evidence="3 4">
    <name type="scientific">Candidatus Protochlamydia naegleriophila</name>
    <dbReference type="NCBI Taxonomy" id="389348"/>
    <lineage>
        <taxon>Bacteria</taxon>
        <taxon>Pseudomonadati</taxon>
        <taxon>Chlamydiota</taxon>
        <taxon>Chlamydiia</taxon>
        <taxon>Parachlamydiales</taxon>
        <taxon>Parachlamydiaceae</taxon>
        <taxon>Candidatus Protochlamydia</taxon>
    </lineage>
</organism>
<evidence type="ECO:0000313" key="3">
    <source>
        <dbReference type="EMBL" id="CUI16106.1"/>
    </source>
</evidence>
<dbReference type="InterPro" id="IPR050266">
    <property type="entry name" value="AB_hydrolase_sf"/>
</dbReference>
<dbReference type="GO" id="GO:0016787">
    <property type="term" value="F:hydrolase activity"/>
    <property type="evidence" value="ECO:0007669"/>
    <property type="project" value="UniProtKB-KW"/>
</dbReference>
<reference evidence="4" key="1">
    <citation type="submission" date="2015-09" db="EMBL/GenBank/DDBJ databases">
        <authorList>
            <person name="Bertelli C."/>
        </authorList>
    </citation>
    <scope>NUCLEOTIDE SEQUENCE [LARGE SCALE GENOMIC DNA]</scope>
    <source>
        <strain evidence="4">KNic</strain>
    </source>
</reference>
<dbReference type="AlphaFoldDB" id="A0A0U5JBB6"/>
<dbReference type="InterPro" id="IPR000073">
    <property type="entry name" value="AB_hydrolase_1"/>
</dbReference>
<dbReference type="PATRIC" id="fig|389348.3.peg.527"/>
<sequence length="281" mass="31470">MAAWIDGYVESQGVNIHYVTNGVEEAKAGSLLFVPGVMMPAWIWEKQLSHFSKTYRVVAMDPRSQGESGSSTEGHYAFSRSKDIAAVADHLKLKHLVLIGWSLGVPEAINYAAHFRPKDMLGLVLIDGLAGIDSTVPFYNSTVEYWSEFQVDRVAKTKEFIRLIFNQPHSEAYLNKLYETALRMPTNTVMALMNNYILQDFRPLLPKLNIPTLIATIEGPRLEYMQEMQALLPHARLAVIKSAGHALFVDQPETFNALLDAFILDLLTPKPFNSAASFTSH</sequence>
<gene>
    <name evidence="3" type="ORF">PNK_0478</name>
</gene>
<dbReference type="RefSeq" id="WP_059060064.1">
    <property type="nucleotide sequence ID" value="NZ_LN879502.1"/>
</dbReference>